<dbReference type="AlphaFoldDB" id="A0A916WUK8"/>
<name>A0A916WUK8_9HYPH</name>
<proteinExistence type="predicted"/>
<evidence type="ECO:0000313" key="3">
    <source>
        <dbReference type="EMBL" id="GGB33936.1"/>
    </source>
</evidence>
<keyword evidence="2" id="KW-0472">Membrane</keyword>
<reference evidence="3" key="1">
    <citation type="journal article" date="2014" name="Int. J. Syst. Evol. Microbiol.">
        <title>Complete genome sequence of Corynebacterium casei LMG S-19264T (=DSM 44701T), isolated from a smear-ripened cheese.</title>
        <authorList>
            <consortium name="US DOE Joint Genome Institute (JGI-PGF)"/>
            <person name="Walter F."/>
            <person name="Albersmeier A."/>
            <person name="Kalinowski J."/>
            <person name="Ruckert C."/>
        </authorList>
    </citation>
    <scope>NUCLEOTIDE SEQUENCE</scope>
    <source>
        <strain evidence="3">CGMCC 1.12426</strain>
    </source>
</reference>
<comment type="caution">
    <text evidence="3">The sequence shown here is derived from an EMBL/GenBank/DDBJ whole genome shotgun (WGS) entry which is preliminary data.</text>
</comment>
<gene>
    <name evidence="3" type="ORF">GCM10011316_02520</name>
</gene>
<evidence type="ECO:0000256" key="2">
    <source>
        <dbReference type="SAM" id="Phobius"/>
    </source>
</evidence>
<reference evidence="3" key="2">
    <citation type="submission" date="2020-09" db="EMBL/GenBank/DDBJ databases">
        <authorList>
            <person name="Sun Q."/>
            <person name="Zhou Y."/>
        </authorList>
    </citation>
    <scope>NUCLEOTIDE SEQUENCE</scope>
    <source>
        <strain evidence="3">CGMCC 1.12426</strain>
    </source>
</reference>
<dbReference type="Proteomes" id="UP000605148">
    <property type="component" value="Unassembled WGS sequence"/>
</dbReference>
<evidence type="ECO:0008006" key="5">
    <source>
        <dbReference type="Google" id="ProtNLM"/>
    </source>
</evidence>
<keyword evidence="4" id="KW-1185">Reference proteome</keyword>
<feature type="compositionally biased region" description="Basic and acidic residues" evidence="1">
    <location>
        <begin position="37"/>
        <end position="47"/>
    </location>
</feature>
<feature type="region of interest" description="Disordered" evidence="1">
    <location>
        <begin position="37"/>
        <end position="61"/>
    </location>
</feature>
<dbReference type="EMBL" id="BMFA01000001">
    <property type="protein sequence ID" value="GGB33936.1"/>
    <property type="molecule type" value="Genomic_DNA"/>
</dbReference>
<keyword evidence="2" id="KW-0812">Transmembrane</keyword>
<accession>A0A916WUK8</accession>
<organism evidence="3 4">
    <name type="scientific">Roseibium aquae</name>
    <dbReference type="NCBI Taxonomy" id="1323746"/>
    <lineage>
        <taxon>Bacteria</taxon>
        <taxon>Pseudomonadati</taxon>
        <taxon>Pseudomonadota</taxon>
        <taxon>Alphaproteobacteria</taxon>
        <taxon>Hyphomicrobiales</taxon>
        <taxon>Stappiaceae</taxon>
        <taxon>Roseibium</taxon>
    </lineage>
</organism>
<protein>
    <recommendedName>
        <fullName evidence="5">Heme exporter protein D</fullName>
    </recommendedName>
</protein>
<dbReference type="RefSeq" id="WP_150493642.1">
    <property type="nucleotide sequence ID" value="NZ_BMFA01000001.1"/>
</dbReference>
<sequence length="61" mass="6836">MADYALIELVIVFGGAMLLIGWQYWSVTRDIRRRENREALDRQDKETPSPSSAAKGADAVP</sequence>
<evidence type="ECO:0000313" key="4">
    <source>
        <dbReference type="Proteomes" id="UP000605148"/>
    </source>
</evidence>
<feature type="transmembrane region" description="Helical" evidence="2">
    <location>
        <begin position="6"/>
        <end position="25"/>
    </location>
</feature>
<keyword evidence="2" id="KW-1133">Transmembrane helix</keyword>
<evidence type="ECO:0000256" key="1">
    <source>
        <dbReference type="SAM" id="MobiDB-lite"/>
    </source>
</evidence>